<keyword evidence="1" id="KW-1133">Transmembrane helix</keyword>
<feature type="transmembrane region" description="Helical" evidence="1">
    <location>
        <begin position="54"/>
        <end position="72"/>
    </location>
</feature>
<organism evidence="2 3">
    <name type="scientific">Stenotrophomonas maltophilia</name>
    <name type="common">Pseudomonas maltophilia</name>
    <name type="synonym">Xanthomonas maltophilia</name>
    <dbReference type="NCBI Taxonomy" id="40324"/>
    <lineage>
        <taxon>Bacteria</taxon>
        <taxon>Pseudomonadati</taxon>
        <taxon>Pseudomonadota</taxon>
        <taxon>Gammaproteobacteria</taxon>
        <taxon>Lysobacterales</taxon>
        <taxon>Lysobacteraceae</taxon>
        <taxon>Stenotrophomonas</taxon>
        <taxon>Stenotrophomonas maltophilia group</taxon>
    </lineage>
</organism>
<reference evidence="2" key="1">
    <citation type="submission" date="2022-07" db="EMBL/GenBank/DDBJ databases">
        <authorList>
            <consortium name="DAFM: The Division of Animal and Food Microbiology"/>
        </authorList>
    </citation>
    <scope>NUCLEOTIDE SEQUENCE</scope>
    <source>
        <strain evidence="2">19MO01SH01-2</strain>
    </source>
</reference>
<evidence type="ECO:0000256" key="1">
    <source>
        <dbReference type="SAM" id="Phobius"/>
    </source>
</evidence>
<gene>
    <name evidence="2" type="ORF">QEG23_001638</name>
</gene>
<comment type="caution">
    <text evidence="2">The sequence shown here is derived from an EMBL/GenBank/DDBJ whole genome shotgun (WGS) entry which is preliminary data.</text>
</comment>
<keyword evidence="1" id="KW-0472">Membrane</keyword>
<evidence type="ECO:0000313" key="3">
    <source>
        <dbReference type="Proteomes" id="UP001218208"/>
    </source>
</evidence>
<evidence type="ECO:0008006" key="4">
    <source>
        <dbReference type="Google" id="ProtNLM"/>
    </source>
</evidence>
<dbReference type="AlphaFoldDB" id="A0AAI9FSD7"/>
<dbReference type="EMBL" id="ABLOJW010000007">
    <property type="protein sequence ID" value="EKT4092138.1"/>
    <property type="molecule type" value="Genomic_DNA"/>
</dbReference>
<dbReference type="Proteomes" id="UP001218208">
    <property type="component" value="Unassembled WGS sequence"/>
</dbReference>
<accession>A0AAI9FSD7</accession>
<sequence>MDGPAIGPLPASDNFPVTVGFPRYAWMRCIGKQEGVGSVFLWKTDPTPTHSTRLLLLLLLLPLLLLFFFLFLR</sequence>
<keyword evidence="1" id="KW-0812">Transmembrane</keyword>
<name>A0AAI9FSD7_STEMA</name>
<dbReference type="RefSeq" id="WP_110713558.1">
    <property type="nucleotide sequence ID" value="NZ_CP029773.1"/>
</dbReference>
<proteinExistence type="predicted"/>
<protein>
    <recommendedName>
        <fullName evidence="4">Transmembrane protein</fullName>
    </recommendedName>
</protein>
<evidence type="ECO:0000313" key="2">
    <source>
        <dbReference type="EMBL" id="EKT4092138.1"/>
    </source>
</evidence>